<dbReference type="OMA" id="NTGHRIN"/>
<dbReference type="Gramene" id="PHT65941">
    <property type="protein sequence ID" value="PHT65941"/>
    <property type="gene ID" value="T459_30366"/>
</dbReference>
<name>A0A2G2Y8R3_CAPAN</name>
<protein>
    <submittedName>
        <fullName evidence="1">Uncharacterized protein</fullName>
    </submittedName>
</protein>
<gene>
    <name evidence="1" type="ORF">T459_30366</name>
</gene>
<sequence>MLPGRGRSEKAVGYASWKGNLYTSMTVYEPDPDVVRWNLHLIDVCGINNGGSLGTVTHYDKDFSHLGYVQEGYSEPTHVNVENDEIIAHALQEELSRLSLEESLGSSHTDEEHRKTSVLAQDWVAPSRGNYNFLLDGNEEDTDSNGKITFCPSTVTSSNWEHQAISPERENESLLDGEVGKRLNQLAAIPVIRSSELMCLRDTPVPSKGKGVYLVFDRVKVSI</sequence>
<dbReference type="Proteomes" id="UP000222542">
    <property type="component" value="Unassembled WGS sequence"/>
</dbReference>
<reference evidence="1 2" key="2">
    <citation type="journal article" date="2017" name="Genome Biol.">
        <title>New reference genome sequences of hot pepper reveal the massive evolution of plant disease-resistance genes by retroduplication.</title>
        <authorList>
            <person name="Kim S."/>
            <person name="Park J."/>
            <person name="Yeom S.I."/>
            <person name="Kim Y.M."/>
            <person name="Seo E."/>
            <person name="Kim K.T."/>
            <person name="Kim M.S."/>
            <person name="Lee J.M."/>
            <person name="Cheong K."/>
            <person name="Shin H.S."/>
            <person name="Kim S.B."/>
            <person name="Han K."/>
            <person name="Lee J."/>
            <person name="Park M."/>
            <person name="Lee H.A."/>
            <person name="Lee H.Y."/>
            <person name="Lee Y."/>
            <person name="Oh S."/>
            <person name="Lee J.H."/>
            <person name="Choi E."/>
            <person name="Choi E."/>
            <person name="Lee S.E."/>
            <person name="Jeon J."/>
            <person name="Kim H."/>
            <person name="Choi G."/>
            <person name="Song H."/>
            <person name="Lee J."/>
            <person name="Lee S.C."/>
            <person name="Kwon J.K."/>
            <person name="Lee H.Y."/>
            <person name="Koo N."/>
            <person name="Hong Y."/>
            <person name="Kim R.W."/>
            <person name="Kang W.H."/>
            <person name="Huh J.H."/>
            <person name="Kang B.C."/>
            <person name="Yang T.J."/>
            <person name="Lee Y.H."/>
            <person name="Bennetzen J.L."/>
            <person name="Choi D."/>
        </authorList>
    </citation>
    <scope>NUCLEOTIDE SEQUENCE [LARGE SCALE GENOMIC DNA]</scope>
    <source>
        <strain evidence="2">cv. CM334</strain>
    </source>
</reference>
<evidence type="ECO:0000313" key="1">
    <source>
        <dbReference type="EMBL" id="PHT65941.1"/>
    </source>
</evidence>
<keyword evidence="2" id="KW-1185">Reference proteome</keyword>
<comment type="caution">
    <text evidence="1">The sequence shown here is derived from an EMBL/GenBank/DDBJ whole genome shotgun (WGS) entry which is preliminary data.</text>
</comment>
<dbReference type="AlphaFoldDB" id="A0A2G2Y8R3"/>
<dbReference type="GO" id="GO:0004843">
    <property type="term" value="F:cysteine-type deubiquitinase activity"/>
    <property type="evidence" value="ECO:0000318"/>
    <property type="project" value="GO_Central"/>
</dbReference>
<dbReference type="EMBL" id="AYRZ02000012">
    <property type="protein sequence ID" value="PHT65941.1"/>
    <property type="molecule type" value="Genomic_DNA"/>
</dbReference>
<proteinExistence type="predicted"/>
<evidence type="ECO:0000313" key="2">
    <source>
        <dbReference type="Proteomes" id="UP000222542"/>
    </source>
</evidence>
<dbReference type="STRING" id="4072.A0A2G2Y8R3"/>
<accession>A0A2G2Y8R3</accession>
<organism evidence="1 2">
    <name type="scientific">Capsicum annuum</name>
    <name type="common">Capsicum pepper</name>
    <dbReference type="NCBI Taxonomy" id="4072"/>
    <lineage>
        <taxon>Eukaryota</taxon>
        <taxon>Viridiplantae</taxon>
        <taxon>Streptophyta</taxon>
        <taxon>Embryophyta</taxon>
        <taxon>Tracheophyta</taxon>
        <taxon>Spermatophyta</taxon>
        <taxon>Magnoliopsida</taxon>
        <taxon>eudicotyledons</taxon>
        <taxon>Gunneridae</taxon>
        <taxon>Pentapetalae</taxon>
        <taxon>asterids</taxon>
        <taxon>lamiids</taxon>
        <taxon>Solanales</taxon>
        <taxon>Solanaceae</taxon>
        <taxon>Solanoideae</taxon>
        <taxon>Capsiceae</taxon>
        <taxon>Capsicum</taxon>
    </lineage>
</organism>
<reference evidence="1 2" key="1">
    <citation type="journal article" date="2014" name="Nat. Genet.">
        <title>Genome sequence of the hot pepper provides insights into the evolution of pungency in Capsicum species.</title>
        <authorList>
            <person name="Kim S."/>
            <person name="Park M."/>
            <person name="Yeom S.I."/>
            <person name="Kim Y.M."/>
            <person name="Lee J.M."/>
            <person name="Lee H.A."/>
            <person name="Seo E."/>
            <person name="Choi J."/>
            <person name="Cheong K."/>
            <person name="Kim K.T."/>
            <person name="Jung K."/>
            <person name="Lee G.W."/>
            <person name="Oh S.K."/>
            <person name="Bae C."/>
            <person name="Kim S.B."/>
            <person name="Lee H.Y."/>
            <person name="Kim S.Y."/>
            <person name="Kim M.S."/>
            <person name="Kang B.C."/>
            <person name="Jo Y.D."/>
            <person name="Yang H.B."/>
            <person name="Jeong H.J."/>
            <person name="Kang W.H."/>
            <person name="Kwon J.K."/>
            <person name="Shin C."/>
            <person name="Lim J.Y."/>
            <person name="Park J.H."/>
            <person name="Huh J.H."/>
            <person name="Kim J.S."/>
            <person name="Kim B.D."/>
            <person name="Cohen O."/>
            <person name="Paran I."/>
            <person name="Suh M.C."/>
            <person name="Lee S.B."/>
            <person name="Kim Y.K."/>
            <person name="Shin Y."/>
            <person name="Noh S.J."/>
            <person name="Park J."/>
            <person name="Seo Y.S."/>
            <person name="Kwon S.Y."/>
            <person name="Kim H.A."/>
            <person name="Park J.M."/>
            <person name="Kim H.J."/>
            <person name="Choi S.B."/>
            <person name="Bosland P.W."/>
            <person name="Reeves G."/>
            <person name="Jo S.H."/>
            <person name="Lee B.W."/>
            <person name="Cho H.T."/>
            <person name="Choi H.S."/>
            <person name="Lee M.S."/>
            <person name="Yu Y."/>
            <person name="Do Choi Y."/>
            <person name="Park B.S."/>
            <person name="van Deynze A."/>
            <person name="Ashrafi H."/>
            <person name="Hill T."/>
            <person name="Kim W.T."/>
            <person name="Pai H.S."/>
            <person name="Ahn H.K."/>
            <person name="Yeam I."/>
            <person name="Giovannoni J.J."/>
            <person name="Rose J.K."/>
            <person name="Sorensen I."/>
            <person name="Lee S.J."/>
            <person name="Kim R.W."/>
            <person name="Choi I.Y."/>
            <person name="Choi B.S."/>
            <person name="Lim J.S."/>
            <person name="Lee Y.H."/>
            <person name="Choi D."/>
        </authorList>
    </citation>
    <scope>NUCLEOTIDE SEQUENCE [LARGE SCALE GENOMIC DNA]</scope>
    <source>
        <strain evidence="2">cv. CM334</strain>
    </source>
</reference>